<reference evidence="2" key="1">
    <citation type="journal article" date="2008" name="Environ. Microbiol.">
        <title>Revealing the uncultivated majority: combining DNA stable-isotope probing, multiple displacement amplification and metagenomic analyses of uncultivated Methylocystis in acidic peatlands.</title>
        <authorList>
            <person name="Chen Y."/>
            <person name="Dumont M.G."/>
            <person name="Neufeld J.D."/>
            <person name="Bodrossy L."/>
            <person name="Stralis-Pavese N."/>
            <person name="McNamara N.P."/>
            <person name="Ostle N."/>
            <person name="Briones M.J."/>
            <person name="Murrell J.C."/>
        </authorList>
    </citation>
    <scope>NUCLEOTIDE SEQUENCE</scope>
</reference>
<dbReference type="EMBL" id="EU362857">
    <property type="protein sequence ID" value="ACB32195.1"/>
    <property type="molecule type" value="Genomic_DNA"/>
</dbReference>
<keyword evidence="1" id="KW-0732">Signal</keyword>
<accession>B4Y5M1</accession>
<evidence type="ECO:0000256" key="1">
    <source>
        <dbReference type="SAM" id="SignalP"/>
    </source>
</evidence>
<protein>
    <submittedName>
        <fullName evidence="2">MxaA</fullName>
    </submittedName>
</protein>
<name>B4Y5M1_9BACT</name>
<proteinExistence type="predicted"/>
<dbReference type="AlphaFoldDB" id="B4Y5M1"/>
<gene>
    <name evidence="2" type="primary">mxaA</name>
</gene>
<evidence type="ECO:0000313" key="2">
    <source>
        <dbReference type="EMBL" id="ACB32195.1"/>
    </source>
</evidence>
<feature type="chain" id="PRO_5002828604" evidence="1">
    <location>
        <begin position="24"/>
        <end position="306"/>
    </location>
</feature>
<sequence>MMRAMRPALFLLALIALSRPAQADEFSVLIHSERPFGHFVGDLVRARVDVHGSEDATLISASLPHPGSLTVSLDLRDVSTEEIEEMGAKFWRIHLTYQNFYVALDVRNMEIPGFTLSFSRPRGDVAVNVPGWRFGVAPLREIAPEQKERGADYLRPDPVASFVDESKPLATLIICAATTIFFVLAVARDRAWPPFHKRRMRIFSILARQLAAKARRPCSEEEFRLAMRKLHRAIDAACGHSILKGDLAEFFRGRPEFSSLRASAERFFAVSDEVFFSGASDATSKNFSMAELVRFAEELAEREKRK</sequence>
<feature type="signal peptide" evidence="1">
    <location>
        <begin position="1"/>
        <end position="23"/>
    </location>
</feature>
<organism evidence="2">
    <name type="scientific">uncultured bacterium 16A2</name>
    <dbReference type="NCBI Taxonomy" id="508711"/>
    <lineage>
        <taxon>Bacteria</taxon>
        <taxon>environmental samples</taxon>
    </lineage>
</organism>